<dbReference type="InterPro" id="IPR036779">
    <property type="entry name" value="LysM_dom_sf"/>
</dbReference>
<evidence type="ECO:0000313" key="4">
    <source>
        <dbReference type="EMBL" id="KEZ87563.1"/>
    </source>
</evidence>
<feature type="domain" description="LysM" evidence="3">
    <location>
        <begin position="168"/>
        <end position="217"/>
    </location>
</feature>
<evidence type="ECO:0000259" key="3">
    <source>
        <dbReference type="PROSITE" id="PS51782"/>
    </source>
</evidence>
<keyword evidence="2" id="KW-0472">Membrane</keyword>
<keyword evidence="5" id="KW-1185">Reference proteome</keyword>
<dbReference type="EMBL" id="JPMD01000010">
    <property type="protein sequence ID" value="KEZ87563.1"/>
    <property type="molecule type" value="Genomic_DNA"/>
</dbReference>
<feature type="region of interest" description="Disordered" evidence="1">
    <location>
        <begin position="31"/>
        <end position="78"/>
    </location>
</feature>
<dbReference type="RefSeq" id="WP_035130797.1">
    <property type="nucleotide sequence ID" value="NZ_JPMD01000010.1"/>
</dbReference>
<proteinExistence type="predicted"/>
<evidence type="ECO:0000256" key="1">
    <source>
        <dbReference type="SAM" id="MobiDB-lite"/>
    </source>
</evidence>
<protein>
    <recommendedName>
        <fullName evidence="3">LysM domain-containing protein</fullName>
    </recommendedName>
</protein>
<evidence type="ECO:0000256" key="2">
    <source>
        <dbReference type="SAM" id="Phobius"/>
    </source>
</evidence>
<dbReference type="AlphaFoldDB" id="A0A084JF29"/>
<dbReference type="CDD" id="cd00118">
    <property type="entry name" value="LysM"/>
    <property type="match status" value="2"/>
</dbReference>
<dbReference type="eggNOG" id="COG1388">
    <property type="taxonomic scope" value="Bacteria"/>
</dbReference>
<feature type="compositionally biased region" description="Polar residues" evidence="1">
    <location>
        <begin position="38"/>
        <end position="52"/>
    </location>
</feature>
<feature type="domain" description="LysM" evidence="3">
    <location>
        <begin position="86"/>
        <end position="136"/>
    </location>
</feature>
<dbReference type="Proteomes" id="UP000028542">
    <property type="component" value="Unassembled WGS sequence"/>
</dbReference>
<gene>
    <name evidence="4" type="ORF">IO99_04650</name>
</gene>
<sequence length="220" mass="24441">MKFKKQIIIAISCAIVLGGIFFSVSYIGNKDQNKETSNKPATTTDSKTNEAINENKENTDSTKVNDKTTLGQEDKKDTGMEEVKEGYYTVKANDTLYSIARTYMPSSDPNEVVAEILTRNNMNKDDIISSGQKLIISYETSLVTGEKKSDQKSEEVASANTAEHTDHIKYVVKSGDTLFSISKEYLSNMDIMDGIELIKAHNSLNEDTIKVEDTLCIPNK</sequence>
<reference evidence="4 5" key="1">
    <citation type="submission" date="2014-07" db="EMBL/GenBank/DDBJ databases">
        <title>Draft genome of Clostridium sulfidigenes 113A isolated from sediments associated with methane hydrate from Krishna Godavari basin.</title>
        <authorList>
            <person name="Honkalas V.S."/>
            <person name="Dabir A.P."/>
            <person name="Arora P."/>
            <person name="Dhakephalkar P.K."/>
        </authorList>
    </citation>
    <scope>NUCLEOTIDE SEQUENCE [LARGE SCALE GENOMIC DNA]</scope>
    <source>
        <strain evidence="4 5">113A</strain>
    </source>
</reference>
<dbReference type="STRING" id="318464.IO99_04650"/>
<dbReference type="Gene3D" id="3.10.350.10">
    <property type="entry name" value="LysM domain"/>
    <property type="match status" value="2"/>
</dbReference>
<dbReference type="InterPro" id="IPR018392">
    <property type="entry name" value="LysM"/>
</dbReference>
<dbReference type="SMART" id="SM00257">
    <property type="entry name" value="LysM"/>
    <property type="match status" value="2"/>
</dbReference>
<feature type="compositionally biased region" description="Basic and acidic residues" evidence="1">
    <location>
        <begin position="53"/>
        <end position="78"/>
    </location>
</feature>
<organism evidence="4 5">
    <name type="scientific">Clostridium sulfidigenes</name>
    <dbReference type="NCBI Taxonomy" id="318464"/>
    <lineage>
        <taxon>Bacteria</taxon>
        <taxon>Bacillati</taxon>
        <taxon>Bacillota</taxon>
        <taxon>Clostridia</taxon>
        <taxon>Eubacteriales</taxon>
        <taxon>Clostridiaceae</taxon>
        <taxon>Clostridium</taxon>
    </lineage>
</organism>
<keyword evidence="2" id="KW-0812">Transmembrane</keyword>
<feature type="transmembrane region" description="Helical" evidence="2">
    <location>
        <begin position="7"/>
        <end position="28"/>
    </location>
</feature>
<accession>A0A084JF29</accession>
<name>A0A084JF29_9CLOT</name>
<dbReference type="PANTHER" id="PTHR33734:SF22">
    <property type="entry name" value="MEMBRANE-BOUND LYTIC MUREIN TRANSGLYCOSYLASE D"/>
    <property type="match status" value="1"/>
</dbReference>
<dbReference type="PROSITE" id="PS51782">
    <property type="entry name" value="LYSM"/>
    <property type="match status" value="2"/>
</dbReference>
<evidence type="ECO:0000313" key="5">
    <source>
        <dbReference type="Proteomes" id="UP000028542"/>
    </source>
</evidence>
<comment type="caution">
    <text evidence="4">The sequence shown here is derived from an EMBL/GenBank/DDBJ whole genome shotgun (WGS) entry which is preliminary data.</text>
</comment>
<keyword evidence="2" id="KW-1133">Transmembrane helix</keyword>
<dbReference type="Pfam" id="PF01476">
    <property type="entry name" value="LysM"/>
    <property type="match status" value="2"/>
</dbReference>
<dbReference type="PANTHER" id="PTHR33734">
    <property type="entry name" value="LYSM DOMAIN-CONTAINING GPI-ANCHORED PROTEIN 2"/>
    <property type="match status" value="1"/>
</dbReference>
<dbReference type="SUPFAM" id="SSF54106">
    <property type="entry name" value="LysM domain"/>
    <property type="match status" value="2"/>
</dbReference>